<keyword evidence="4" id="KW-1185">Reference proteome</keyword>
<dbReference type="InterPro" id="IPR046709">
    <property type="entry name" value="DUF6782"/>
</dbReference>
<comment type="caution">
    <text evidence="3">The sequence shown here is derived from an EMBL/GenBank/DDBJ whole genome shotgun (WGS) entry which is preliminary data.</text>
</comment>
<gene>
    <name evidence="3" type="ORF">MGEO_16990</name>
</gene>
<dbReference type="AlphaFoldDB" id="A0A1X4NHB8"/>
<feature type="chain" id="PRO_5013095294" description="DUF6782 domain-containing protein" evidence="1">
    <location>
        <begin position="16"/>
        <end position="244"/>
    </location>
</feature>
<reference evidence="3 4" key="1">
    <citation type="submission" date="2014-03" db="EMBL/GenBank/DDBJ databases">
        <title>The draft genome sequence of Marivita geojedonensis KCTC 23882.</title>
        <authorList>
            <person name="Lai Q."/>
            <person name="Shao Z."/>
        </authorList>
    </citation>
    <scope>NUCLEOTIDE SEQUENCE [LARGE SCALE GENOMIC DNA]</scope>
    <source>
        <strain evidence="3 4">DPG-138</strain>
    </source>
</reference>
<keyword evidence="1" id="KW-0732">Signal</keyword>
<proteinExistence type="predicted"/>
<name>A0A1X4NHB8_9RHOB</name>
<dbReference type="Pfam" id="PF20573">
    <property type="entry name" value="DUF6782"/>
    <property type="match status" value="1"/>
</dbReference>
<evidence type="ECO:0000259" key="2">
    <source>
        <dbReference type="Pfam" id="PF20573"/>
    </source>
</evidence>
<evidence type="ECO:0000313" key="4">
    <source>
        <dbReference type="Proteomes" id="UP000193926"/>
    </source>
</evidence>
<protein>
    <recommendedName>
        <fullName evidence="2">DUF6782 domain-containing protein</fullName>
    </recommendedName>
</protein>
<evidence type="ECO:0000256" key="1">
    <source>
        <dbReference type="SAM" id="SignalP"/>
    </source>
</evidence>
<dbReference type="Proteomes" id="UP000193926">
    <property type="component" value="Unassembled WGS sequence"/>
</dbReference>
<organism evidence="3 4">
    <name type="scientific">Marivita geojedonensis</name>
    <dbReference type="NCBI Taxonomy" id="1123756"/>
    <lineage>
        <taxon>Bacteria</taxon>
        <taxon>Pseudomonadati</taxon>
        <taxon>Pseudomonadota</taxon>
        <taxon>Alphaproteobacteria</taxon>
        <taxon>Rhodobacterales</taxon>
        <taxon>Roseobacteraceae</taxon>
        <taxon>Marivita</taxon>
    </lineage>
</organism>
<sequence length="244" mass="26330">MIVCSLLLQAAAARAAMTCAAPPFDGDPRIAGVVERTLDAIRGFDGLEATLNATLGGICISDHLHVARGYFEPDTRRIVLAPDLEGGLLQAVMVHELRHAEQYAQGLCPSLSLGMKDYAQAVFAMEADASVTNLVVASRLKADGDPAMWTALENWPMQSDIVDVFAASLAEDGDLALAAHAAFDAWFDGEVRTHAYYVASCLDYLDQTEKAHLLPQYDRVAPDFLTRLCTLPDGTRYACDLPGE</sequence>
<evidence type="ECO:0000313" key="3">
    <source>
        <dbReference type="EMBL" id="OSQ46796.1"/>
    </source>
</evidence>
<feature type="domain" description="DUF6782" evidence="2">
    <location>
        <begin position="13"/>
        <end position="239"/>
    </location>
</feature>
<dbReference type="EMBL" id="JFKC01000022">
    <property type="protein sequence ID" value="OSQ46796.1"/>
    <property type="molecule type" value="Genomic_DNA"/>
</dbReference>
<feature type="signal peptide" evidence="1">
    <location>
        <begin position="1"/>
        <end position="15"/>
    </location>
</feature>
<accession>A0A1X4NHB8</accession>